<dbReference type="Pfam" id="PF05719">
    <property type="entry name" value="GPP34"/>
    <property type="match status" value="1"/>
</dbReference>
<evidence type="ECO:0000256" key="2">
    <source>
        <dbReference type="ARBA" id="ARBA00023034"/>
    </source>
</evidence>
<dbReference type="InterPro" id="IPR038261">
    <property type="entry name" value="GPP34-like_sf"/>
</dbReference>
<keyword evidence="3" id="KW-0446">Lipid-binding</keyword>
<dbReference type="AlphaFoldDB" id="A0A022KVH0"/>
<dbReference type="RefSeq" id="WP_031307458.1">
    <property type="nucleotide sequence ID" value="NZ_KB403092.1"/>
</dbReference>
<evidence type="ECO:0000256" key="1">
    <source>
        <dbReference type="ARBA" id="ARBA00004255"/>
    </source>
</evidence>
<reference evidence="5 6" key="1">
    <citation type="journal article" date="2013" name="Genome Announc.">
        <title>Draft genome sequence of an Actinobacterium, Brachybacterium muris strain UCD-AY4.</title>
        <authorList>
            <person name="Lo J.R."/>
            <person name="Lang J.M."/>
            <person name="Darling A.E."/>
            <person name="Eisen J.A."/>
            <person name="Coil D.A."/>
        </authorList>
    </citation>
    <scope>NUCLEOTIDE SEQUENCE [LARGE SCALE GENOMIC DNA]</scope>
    <source>
        <strain evidence="5 6">UCD-AY4</strain>
    </source>
</reference>
<comment type="caution">
    <text evidence="5">The sequence shown here is derived from an EMBL/GenBank/DDBJ whole genome shotgun (WGS) entry which is preliminary data.</text>
</comment>
<dbReference type="Proteomes" id="UP000019754">
    <property type="component" value="Unassembled WGS sequence"/>
</dbReference>
<dbReference type="Gene3D" id="1.10.3630.10">
    <property type="entry name" value="yeast vps74-n-term truncation variant domain like"/>
    <property type="match status" value="1"/>
</dbReference>
<evidence type="ECO:0000313" key="5">
    <source>
        <dbReference type="EMBL" id="EYT48657.1"/>
    </source>
</evidence>
<sequence>MSTPLSIPAETFLLLTGDTGRQKHTQFRKYVIAGAALIELALRERITMSEEKNPRITLTDPTPTGDPVLDQALTAVDERDGKKLGGTLSSRAMDLTEALGEQLAEAGVLERKKGLLGTTWPVVDHGPENAVRDRLSDALDGSGSPSQQDVVLLALIKAARAGYVVIKDDVPEMRRGEVLKRIDELSENSPHWPVTRAVTRKIDSMHAAIAAG</sequence>
<protein>
    <recommendedName>
        <fullName evidence="7">GPP34 family phosphoprotein</fullName>
    </recommendedName>
</protein>
<dbReference type="GO" id="GO:0070273">
    <property type="term" value="F:phosphatidylinositol-4-phosphate binding"/>
    <property type="evidence" value="ECO:0007669"/>
    <property type="project" value="InterPro"/>
</dbReference>
<dbReference type="GO" id="GO:0005737">
    <property type="term" value="C:cytoplasm"/>
    <property type="evidence" value="ECO:0007669"/>
    <property type="project" value="UniProtKB-ARBA"/>
</dbReference>
<dbReference type="InterPro" id="IPR008628">
    <property type="entry name" value="GPP34-like"/>
</dbReference>
<proteinExistence type="predicted"/>
<gene>
    <name evidence="5" type="ORF">D641_0110605</name>
</gene>
<dbReference type="EMBL" id="AORC01000013">
    <property type="protein sequence ID" value="EYT48657.1"/>
    <property type="molecule type" value="Genomic_DNA"/>
</dbReference>
<evidence type="ECO:0000256" key="3">
    <source>
        <dbReference type="ARBA" id="ARBA00023121"/>
    </source>
</evidence>
<dbReference type="GO" id="GO:0012505">
    <property type="term" value="C:endomembrane system"/>
    <property type="evidence" value="ECO:0007669"/>
    <property type="project" value="UniProtKB-ARBA"/>
</dbReference>
<evidence type="ECO:0008006" key="7">
    <source>
        <dbReference type="Google" id="ProtNLM"/>
    </source>
</evidence>
<organism evidence="5 6">
    <name type="scientific">Brachybacterium muris UCD-AY4</name>
    <dbReference type="NCBI Taxonomy" id="1249481"/>
    <lineage>
        <taxon>Bacteria</taxon>
        <taxon>Bacillati</taxon>
        <taxon>Actinomycetota</taxon>
        <taxon>Actinomycetes</taxon>
        <taxon>Micrococcales</taxon>
        <taxon>Dermabacteraceae</taxon>
        <taxon>Brachybacterium</taxon>
    </lineage>
</organism>
<dbReference type="HOGENOM" id="CLU_107076_0_0_11"/>
<keyword evidence="2" id="KW-0333">Golgi apparatus</keyword>
<accession>A0A022KVH0</accession>
<dbReference type="STRING" id="1249481.D641_0110605"/>
<evidence type="ECO:0000256" key="4">
    <source>
        <dbReference type="ARBA" id="ARBA00023136"/>
    </source>
</evidence>
<keyword evidence="6" id="KW-1185">Reference proteome</keyword>
<comment type="subcellular location">
    <subcellularLocation>
        <location evidence="1">Golgi apparatus membrane</location>
        <topology evidence="1">Peripheral membrane protein</topology>
        <orientation evidence="1">Cytoplasmic side</orientation>
    </subcellularLocation>
</comment>
<keyword evidence="4" id="KW-0472">Membrane</keyword>
<evidence type="ECO:0000313" key="6">
    <source>
        <dbReference type="Proteomes" id="UP000019754"/>
    </source>
</evidence>
<name>A0A022KVH0_9MICO</name>